<evidence type="ECO:0000256" key="1">
    <source>
        <dbReference type="SAM" id="MobiDB-lite"/>
    </source>
</evidence>
<feature type="region of interest" description="Disordered" evidence="1">
    <location>
        <begin position="255"/>
        <end position="320"/>
    </location>
</feature>
<feature type="compositionally biased region" description="Low complexity" evidence="1">
    <location>
        <begin position="285"/>
        <end position="298"/>
    </location>
</feature>
<feature type="region of interest" description="Disordered" evidence="1">
    <location>
        <begin position="349"/>
        <end position="377"/>
    </location>
</feature>
<protein>
    <recommendedName>
        <fullName evidence="5">Golgi integral membrane protein 4</fullName>
    </recommendedName>
</protein>
<proteinExistence type="predicted"/>
<evidence type="ECO:0000313" key="3">
    <source>
        <dbReference type="EMBL" id="CAH1117996.1"/>
    </source>
</evidence>
<feature type="compositionally biased region" description="Basic and acidic residues" evidence="1">
    <location>
        <begin position="352"/>
        <end position="374"/>
    </location>
</feature>
<gene>
    <name evidence="3" type="ORF">PHAECO_LOCUS1761</name>
</gene>
<dbReference type="EMBL" id="OU896716">
    <property type="protein sequence ID" value="CAH1117996.1"/>
    <property type="molecule type" value="Genomic_DNA"/>
</dbReference>
<dbReference type="GO" id="GO:0000139">
    <property type="term" value="C:Golgi membrane"/>
    <property type="evidence" value="ECO:0007669"/>
    <property type="project" value="InterPro"/>
</dbReference>
<evidence type="ECO:0000313" key="4">
    <source>
        <dbReference type="Proteomes" id="UP001153737"/>
    </source>
</evidence>
<reference evidence="3" key="2">
    <citation type="submission" date="2022-10" db="EMBL/GenBank/DDBJ databases">
        <authorList>
            <consortium name="ENA_rothamsted_submissions"/>
            <consortium name="culmorum"/>
            <person name="King R."/>
        </authorList>
    </citation>
    <scope>NUCLEOTIDE SEQUENCE</scope>
</reference>
<feature type="region of interest" description="Disordered" evidence="1">
    <location>
        <begin position="415"/>
        <end position="454"/>
    </location>
</feature>
<feature type="region of interest" description="Disordered" evidence="1">
    <location>
        <begin position="72"/>
        <end position="106"/>
    </location>
</feature>
<keyword evidence="2" id="KW-1133">Transmembrane helix</keyword>
<keyword evidence="2" id="KW-0472">Membrane</keyword>
<organism evidence="3 4">
    <name type="scientific">Phaedon cochleariae</name>
    <name type="common">Mustard beetle</name>
    <dbReference type="NCBI Taxonomy" id="80249"/>
    <lineage>
        <taxon>Eukaryota</taxon>
        <taxon>Metazoa</taxon>
        <taxon>Ecdysozoa</taxon>
        <taxon>Arthropoda</taxon>
        <taxon>Hexapoda</taxon>
        <taxon>Insecta</taxon>
        <taxon>Pterygota</taxon>
        <taxon>Neoptera</taxon>
        <taxon>Endopterygota</taxon>
        <taxon>Coleoptera</taxon>
        <taxon>Polyphaga</taxon>
        <taxon>Cucujiformia</taxon>
        <taxon>Chrysomeloidea</taxon>
        <taxon>Chrysomelidae</taxon>
        <taxon>Chrysomelinae</taxon>
        <taxon>Chrysomelini</taxon>
        <taxon>Phaedon</taxon>
    </lineage>
</organism>
<reference evidence="3" key="1">
    <citation type="submission" date="2022-01" db="EMBL/GenBank/DDBJ databases">
        <authorList>
            <person name="King R."/>
        </authorList>
    </citation>
    <scope>NUCLEOTIDE SEQUENCE</scope>
</reference>
<dbReference type="InterPro" id="IPR042336">
    <property type="entry name" value="GOLIM4"/>
</dbReference>
<feature type="compositionally biased region" description="Basic and acidic residues" evidence="1">
    <location>
        <begin position="191"/>
        <end position="201"/>
    </location>
</feature>
<keyword evidence="4" id="KW-1185">Reference proteome</keyword>
<dbReference type="PROSITE" id="PS51257">
    <property type="entry name" value="PROKAR_LIPOPROTEIN"/>
    <property type="match status" value="1"/>
</dbReference>
<keyword evidence="2" id="KW-0812">Transmembrane</keyword>
<feature type="compositionally biased region" description="Acidic residues" evidence="1">
    <location>
        <begin position="427"/>
        <end position="439"/>
    </location>
</feature>
<evidence type="ECO:0000256" key="2">
    <source>
        <dbReference type="SAM" id="Phobius"/>
    </source>
</evidence>
<feature type="compositionally biased region" description="Polar residues" evidence="1">
    <location>
        <begin position="255"/>
        <end position="273"/>
    </location>
</feature>
<accession>A0A9P0D9D5</accession>
<sequence>MTTSRVIRGTRAKIFLYLCAILVIVGIIACYNNTLSQLEDVKKGNDICHQQEENLSTQLQVISEYKQRLEKSLKTEKAEHQKTKNSLENQLKDEKNKNDKDSADSKMKLSSLQQHFNLLQTEYDDFKEESSKNQKAQQEIVNNLEAKLNELKEEMKKVKASKEGLKSQFIELQIEKERIEKEAQDNLGNQNEKESDIKHLTKENRELTREIESLKARCSSQDTLPEPKAAVEISSSRNFNKMSPVSSEVYQINKNLPESNNLNPDKVDQNQNVLAAPSGDNLKAPSSSSSTKMGSKPSQANLNAAKPLQGPVTPETDPRDVVFKVPDGVVPMPETKEKDQPVENARYQSARESVKEVAAKPVKEDAENAAHEVFDSPLGQNNGYDALVFGDNDHMRNVNIPLPIEKKHIDTLGNDQADYKDLQNDAQLEENEEDDDADGYDDRGARQKEPAVRN</sequence>
<feature type="compositionally biased region" description="Basic and acidic residues" evidence="1">
    <location>
        <begin position="90"/>
        <end position="106"/>
    </location>
</feature>
<name>A0A9P0D9D5_PHACE</name>
<feature type="transmembrane region" description="Helical" evidence="2">
    <location>
        <begin position="12"/>
        <end position="29"/>
    </location>
</feature>
<feature type="compositionally biased region" description="Basic and acidic residues" evidence="1">
    <location>
        <begin position="440"/>
        <end position="454"/>
    </location>
</feature>
<dbReference type="AlphaFoldDB" id="A0A9P0D9D5"/>
<feature type="compositionally biased region" description="Basic and acidic residues" evidence="1">
    <location>
        <begin position="72"/>
        <end position="82"/>
    </location>
</feature>
<dbReference type="OrthoDB" id="6288648at2759"/>
<feature type="region of interest" description="Disordered" evidence="1">
    <location>
        <begin position="182"/>
        <end position="201"/>
    </location>
</feature>
<dbReference type="PANTHER" id="PTHR22909">
    <property type="entry name" value="GOLGI INTEGRAL MEMBRANE PROTEIN 4"/>
    <property type="match status" value="1"/>
</dbReference>
<dbReference type="Proteomes" id="UP001153737">
    <property type="component" value="Chromosome 10"/>
</dbReference>
<evidence type="ECO:0008006" key="5">
    <source>
        <dbReference type="Google" id="ProtNLM"/>
    </source>
</evidence>
<dbReference type="PANTHER" id="PTHR22909:SF24">
    <property type="entry name" value="GOLGI INTEGRAL MEMBRANE PROTEIN 4-RELATED"/>
    <property type="match status" value="1"/>
</dbReference>